<feature type="domain" description="TIR" evidence="4">
    <location>
        <begin position="15"/>
        <end position="182"/>
    </location>
</feature>
<keyword evidence="2" id="KW-0677">Repeat</keyword>
<dbReference type="InterPro" id="IPR032675">
    <property type="entry name" value="LRR_dom_sf"/>
</dbReference>
<dbReference type="SUPFAM" id="SSF46785">
    <property type="entry name" value="Winged helix' DNA-binding domain"/>
    <property type="match status" value="1"/>
</dbReference>
<dbReference type="Gene3D" id="3.40.50.10140">
    <property type="entry name" value="Toll/interleukin-1 receptor homology (TIR) domain"/>
    <property type="match status" value="1"/>
</dbReference>
<dbReference type="OrthoDB" id="1357022at2759"/>
<dbReference type="PANTHER" id="PTHR11017:SF252">
    <property type="entry name" value="RESISTANCE PROTEIN (TIR-NBS-LRR CLASS), PUTATIVE-RELATED"/>
    <property type="match status" value="1"/>
</dbReference>
<dbReference type="PANTHER" id="PTHR11017">
    <property type="entry name" value="LEUCINE-RICH REPEAT-CONTAINING PROTEIN"/>
    <property type="match status" value="1"/>
</dbReference>
<dbReference type="Gene3D" id="1.10.8.430">
    <property type="entry name" value="Helical domain of apoptotic protease-activating factors"/>
    <property type="match status" value="1"/>
</dbReference>
<dbReference type="SUPFAM" id="SSF52540">
    <property type="entry name" value="P-loop containing nucleoside triphosphate hydrolases"/>
    <property type="match status" value="1"/>
</dbReference>
<organism evidence="5 6">
    <name type="scientific">Mucuna pruriens</name>
    <name type="common">Velvet bean</name>
    <name type="synonym">Dolichos pruriens</name>
    <dbReference type="NCBI Taxonomy" id="157652"/>
    <lineage>
        <taxon>Eukaryota</taxon>
        <taxon>Viridiplantae</taxon>
        <taxon>Streptophyta</taxon>
        <taxon>Embryophyta</taxon>
        <taxon>Tracheophyta</taxon>
        <taxon>Spermatophyta</taxon>
        <taxon>Magnoliopsida</taxon>
        <taxon>eudicotyledons</taxon>
        <taxon>Gunneridae</taxon>
        <taxon>Pentapetalae</taxon>
        <taxon>rosids</taxon>
        <taxon>fabids</taxon>
        <taxon>Fabales</taxon>
        <taxon>Fabaceae</taxon>
        <taxon>Papilionoideae</taxon>
        <taxon>50 kb inversion clade</taxon>
        <taxon>NPAAA clade</taxon>
        <taxon>indigoferoid/millettioid clade</taxon>
        <taxon>Phaseoleae</taxon>
        <taxon>Mucuna</taxon>
    </lineage>
</organism>
<comment type="caution">
    <text evidence="5">The sequence shown here is derived from an EMBL/GenBank/DDBJ whole genome shotgun (WGS) entry which is preliminary data.</text>
</comment>
<dbReference type="PROSITE" id="PS50104">
    <property type="entry name" value="TIR"/>
    <property type="match status" value="1"/>
</dbReference>
<dbReference type="Gene3D" id="3.80.10.10">
    <property type="entry name" value="Ribonuclease Inhibitor"/>
    <property type="match status" value="2"/>
</dbReference>
<dbReference type="InterPro" id="IPR035897">
    <property type="entry name" value="Toll_tir_struct_dom_sf"/>
</dbReference>
<dbReference type="SUPFAM" id="SSF52200">
    <property type="entry name" value="Toll/Interleukin receptor TIR domain"/>
    <property type="match status" value="1"/>
</dbReference>
<name>A0A371HXR2_MUCPR</name>
<evidence type="ECO:0000313" key="5">
    <source>
        <dbReference type="EMBL" id="RDY07575.1"/>
    </source>
</evidence>
<keyword evidence="3" id="KW-0611">Plant defense</keyword>
<evidence type="ECO:0000313" key="6">
    <source>
        <dbReference type="Proteomes" id="UP000257109"/>
    </source>
</evidence>
<dbReference type="EMBL" id="QJKJ01001441">
    <property type="protein sequence ID" value="RDY07575.1"/>
    <property type="molecule type" value="Genomic_DNA"/>
</dbReference>
<dbReference type="Pfam" id="PF00931">
    <property type="entry name" value="NB-ARC"/>
    <property type="match status" value="1"/>
</dbReference>
<dbReference type="Pfam" id="PF23286">
    <property type="entry name" value="LRR_13"/>
    <property type="match status" value="1"/>
</dbReference>
<dbReference type="InterPro" id="IPR000157">
    <property type="entry name" value="TIR_dom"/>
</dbReference>
<dbReference type="PRINTS" id="PR00364">
    <property type="entry name" value="DISEASERSIST"/>
</dbReference>
<keyword evidence="6" id="KW-1185">Reference proteome</keyword>
<dbReference type="GO" id="GO:0043531">
    <property type="term" value="F:ADP binding"/>
    <property type="evidence" value="ECO:0007669"/>
    <property type="project" value="InterPro"/>
</dbReference>
<feature type="non-terminal residue" evidence="5">
    <location>
        <position position="1"/>
    </location>
</feature>
<gene>
    <name evidence="5" type="primary">N</name>
    <name evidence="5" type="ORF">CR513_08291</name>
</gene>
<dbReference type="Gene3D" id="3.40.50.300">
    <property type="entry name" value="P-loop containing nucleotide triphosphate hydrolases"/>
    <property type="match status" value="1"/>
</dbReference>
<dbReference type="SMART" id="SM00364">
    <property type="entry name" value="LRR_BAC"/>
    <property type="match status" value="2"/>
</dbReference>
<dbReference type="GO" id="GO:0007165">
    <property type="term" value="P:signal transduction"/>
    <property type="evidence" value="ECO:0007669"/>
    <property type="project" value="InterPro"/>
</dbReference>
<dbReference type="Proteomes" id="UP000257109">
    <property type="component" value="Unassembled WGS sequence"/>
</dbReference>
<sequence>MAKTSDDAATLRDDVFYDVFVSFRGGTRYGFTDHLCNALRQKGIYTFRDTEELRIGAEIRPALLKAIENSRMGIVVLCEDYASSTWCLDELAKIIDCQDTNKGKQVLVIFYKVEPSDVWDQKNEYAKAMVEHEKRFAKEPEKVQKWRKALSKVRGLTAQHCKEDGYEPGLIKKIVKDTYAKLPPIPLPIKHVVGIDSRFQEVKPMIDIGSHDTTRILEIYGTGGIGKTTFALDIYNKIRHKFEAASFLANVREKSNRSTKGLEDLQKTLLSEMGEETEIMMGNTFKGANEIKRRLGHKKVLLVLDDVDTTKQMESLVGGGDWFGPGSRIIITTRDTTLLDKHVIDDVIIEKYEMKELNDRDSLELFCWHAFNMSKPAEKFEDVSNHAVRYARGLPLALQVIGSNLKGGSLKDWKMELDNYKKIPNAKIQEVLEISYHSLYDLDQKIFLDIACFFKGERWEYVERILKACDFFPSIRVFIVKCLITIDENGCLDMHDLIQVMGKEIVRKESSENVGDRTRLWSHKEVLRVLNEDSGSNKIEGIMLDPPCHEKVHDWIDAAFEKMENLRILIIRNTTFSTAPSYLPNTLRLLEWKGYPSKSFPPHFYPHRIVDFKLPHSSLRLEESFQKFEDLTFINLSQCQSLTQIPDVSGAINLKVLTVDRCHKVEGFHKSIGFMPNLVFLSASECNKLKSFVPKMYLPSLEALSFNLCRRFESFPHVTQKMDKPLKINLINTAIKEFPKSIGNLVGLEYVDLSICRRLNDLSSNFFLLPKLITLRIDGCSQLGGSFRKFRESHSSTNGSPNLVTLYLSDANVSYEDLYIVLENFPKLEYLNVSHNNFVSLPRCVTGSLHLKSLDVSYCKNLKEIPELPINIQKVDARYCQSLTSKASSILCSKVLEEKERVQIVMPRMEISNTFEFDFVSNKGIPLFWARQKFPVIALALMFGEVKENEKIEIDTTVLDAFLPGMLSEKKSHVVGLHLFIDEKEICRKDYHYCSVGEDHMLLCDLRTLFSEQEWQGLDDYLGEDWKAVQVQCETSLTLSHWGVYVYKQKTNTSDIQFMSPDSNNYMPLPPTGLVPRRTRQVSKQRVRHALENMNPREIFGKYLPLLEADETPSFTKALLRSWRKARADLGGEASASSYGASLEQEHEESVWDVVRVVELMKENVPKHVADSYADDDMQGVYKMAEQFLKARVEFMKEKGNERLDIDMPIILEARHFGEAPSRRYWGKLQLKHGDPNFKPVMNKTSQLAWRFWNNKEEALKERMFVILLKCQHQSTKEASTSLSRQEESLEEDYLYYDPLLEELLSMIEEDAMRLNKSYGKMKASIVPCQDHELVSDKYLMETLFLRGQENLAQGNSGLGQLEMGLLGLGMLGSGMSGLGRLGLGANFKKKPYGKLRVEDNAQTQRTSTQEDQCSIS</sequence>
<dbReference type="Pfam" id="PF01582">
    <property type="entry name" value="TIR"/>
    <property type="match status" value="1"/>
</dbReference>
<dbReference type="InterPro" id="IPR058192">
    <property type="entry name" value="WHD_ROQ1-like"/>
</dbReference>
<dbReference type="InterPro" id="IPR002182">
    <property type="entry name" value="NB-ARC"/>
</dbReference>
<dbReference type="InterPro" id="IPR044974">
    <property type="entry name" value="Disease_R_plants"/>
</dbReference>
<proteinExistence type="predicted"/>
<dbReference type="SUPFAM" id="SSF52058">
    <property type="entry name" value="L domain-like"/>
    <property type="match status" value="1"/>
</dbReference>
<dbReference type="InterPro" id="IPR058546">
    <property type="entry name" value="RPS4B/Roq1-like_LRR"/>
</dbReference>
<dbReference type="STRING" id="157652.A0A371HXR2"/>
<evidence type="ECO:0000256" key="2">
    <source>
        <dbReference type="ARBA" id="ARBA00022737"/>
    </source>
</evidence>
<reference evidence="5" key="1">
    <citation type="submission" date="2018-05" db="EMBL/GenBank/DDBJ databases">
        <title>Draft genome of Mucuna pruriens seed.</title>
        <authorList>
            <person name="Nnadi N.E."/>
            <person name="Vos R."/>
            <person name="Hasami M.H."/>
            <person name="Devisetty U.K."/>
            <person name="Aguiy J.C."/>
        </authorList>
    </citation>
    <scope>NUCLEOTIDE SEQUENCE [LARGE SCALE GENOMIC DNA]</scope>
    <source>
        <strain evidence="5">JCA_2017</strain>
    </source>
</reference>
<dbReference type="InterPro" id="IPR036390">
    <property type="entry name" value="WH_DNA-bd_sf"/>
</dbReference>
<keyword evidence="1" id="KW-0433">Leucine-rich repeat</keyword>
<protein>
    <submittedName>
        <fullName evidence="5">TMV resistance protein N</fullName>
    </submittedName>
</protein>
<dbReference type="Pfam" id="PF23282">
    <property type="entry name" value="WHD_ROQ1"/>
    <property type="match status" value="1"/>
</dbReference>
<accession>A0A371HXR2</accession>
<evidence type="ECO:0000256" key="1">
    <source>
        <dbReference type="ARBA" id="ARBA00022614"/>
    </source>
</evidence>
<evidence type="ECO:0000259" key="4">
    <source>
        <dbReference type="PROSITE" id="PS50104"/>
    </source>
</evidence>
<dbReference type="InterPro" id="IPR042197">
    <property type="entry name" value="Apaf_helical"/>
</dbReference>
<dbReference type="InterPro" id="IPR027417">
    <property type="entry name" value="P-loop_NTPase"/>
</dbReference>
<evidence type="ECO:0000256" key="3">
    <source>
        <dbReference type="ARBA" id="ARBA00022821"/>
    </source>
</evidence>
<dbReference type="GO" id="GO:0006952">
    <property type="term" value="P:defense response"/>
    <property type="evidence" value="ECO:0007669"/>
    <property type="project" value="UniProtKB-KW"/>
</dbReference>
<dbReference type="SMART" id="SM00255">
    <property type="entry name" value="TIR"/>
    <property type="match status" value="1"/>
</dbReference>